<comment type="function">
    <text evidence="7">Has an organic peroxide-dependent peroxidase activity.</text>
</comment>
<dbReference type="CDD" id="cd08153">
    <property type="entry name" value="srpA_like"/>
    <property type="match status" value="1"/>
</dbReference>
<accession>A0A974NDG5</accession>
<evidence type="ECO:0000256" key="4">
    <source>
        <dbReference type="ARBA" id="ARBA00022723"/>
    </source>
</evidence>
<feature type="domain" description="Catalase core" evidence="11">
    <location>
        <begin position="24"/>
        <end position="353"/>
    </location>
</feature>
<dbReference type="Proteomes" id="UP000595278">
    <property type="component" value="Chromosome"/>
</dbReference>
<dbReference type="GO" id="GO:0042744">
    <property type="term" value="P:hydrogen peroxide catabolic process"/>
    <property type="evidence" value="ECO:0007669"/>
    <property type="project" value="TreeGrafter"/>
</dbReference>
<evidence type="ECO:0000256" key="8">
    <source>
        <dbReference type="PIRSR" id="PIRSR000296-1"/>
    </source>
</evidence>
<comment type="similarity">
    <text evidence="1 7">Belongs to the catalase family.</text>
</comment>
<dbReference type="PANTHER" id="PTHR11465">
    <property type="entry name" value="CATALASE"/>
    <property type="match status" value="1"/>
</dbReference>
<dbReference type="InterPro" id="IPR024168">
    <property type="entry name" value="Catalase_SrpA-type_pred"/>
</dbReference>
<keyword evidence="10" id="KW-0812">Transmembrane</keyword>
<dbReference type="Gene3D" id="2.40.180.10">
    <property type="entry name" value="Catalase core domain"/>
    <property type="match status" value="1"/>
</dbReference>
<dbReference type="PROSITE" id="PS51402">
    <property type="entry name" value="CATALASE_3"/>
    <property type="match status" value="1"/>
</dbReference>
<dbReference type="Pfam" id="PF00199">
    <property type="entry name" value="Catalase"/>
    <property type="match status" value="1"/>
</dbReference>
<gene>
    <name evidence="12" type="ORF">JHT90_10065</name>
</gene>
<evidence type="ECO:0000313" key="13">
    <source>
        <dbReference type="Proteomes" id="UP000595278"/>
    </source>
</evidence>
<evidence type="ECO:0000256" key="1">
    <source>
        <dbReference type="ARBA" id="ARBA00005329"/>
    </source>
</evidence>
<dbReference type="AlphaFoldDB" id="A0A974NDG5"/>
<keyword evidence="13" id="KW-1185">Reference proteome</keyword>
<keyword evidence="10" id="KW-0472">Membrane</keyword>
<reference evidence="12 13" key="1">
    <citation type="submission" date="2021-01" db="EMBL/GenBank/DDBJ databases">
        <title>Entomomonas sp. F2A isolated from a house cricket (Acheta domesticus).</title>
        <authorList>
            <person name="Spergser J."/>
            <person name="Busse H.-J."/>
        </authorList>
    </citation>
    <scope>NUCLEOTIDE SEQUENCE [LARGE SCALE GENOMIC DNA]</scope>
    <source>
        <strain evidence="12 13">F2A</strain>
    </source>
</reference>
<dbReference type="InterPro" id="IPR011614">
    <property type="entry name" value="Catalase_core"/>
</dbReference>
<dbReference type="GO" id="GO:0020037">
    <property type="term" value="F:heme binding"/>
    <property type="evidence" value="ECO:0007669"/>
    <property type="project" value="InterPro"/>
</dbReference>
<keyword evidence="3 7" id="KW-0349">Heme</keyword>
<keyword evidence="5 7" id="KW-0560">Oxidoreductase</keyword>
<comment type="cofactor">
    <cofactor evidence="7">
        <name>heme</name>
        <dbReference type="ChEBI" id="CHEBI:30413"/>
    </cofactor>
</comment>
<dbReference type="GO" id="GO:0004096">
    <property type="term" value="F:catalase activity"/>
    <property type="evidence" value="ECO:0007669"/>
    <property type="project" value="InterPro"/>
</dbReference>
<evidence type="ECO:0000259" key="11">
    <source>
        <dbReference type="SMART" id="SM01060"/>
    </source>
</evidence>
<name>A0A974NDG5_9GAMM</name>
<dbReference type="EC" id="1.11.1.-" evidence="7"/>
<evidence type="ECO:0000256" key="2">
    <source>
        <dbReference type="ARBA" id="ARBA00022559"/>
    </source>
</evidence>
<proteinExistence type="inferred from homology"/>
<dbReference type="RefSeq" id="WP_201090647.1">
    <property type="nucleotide sequence ID" value="NZ_CP067393.1"/>
</dbReference>
<evidence type="ECO:0000256" key="6">
    <source>
        <dbReference type="ARBA" id="ARBA00023004"/>
    </source>
</evidence>
<dbReference type="PIRSF" id="PIRSF000296">
    <property type="entry name" value="SrpA"/>
    <property type="match status" value="1"/>
</dbReference>
<evidence type="ECO:0000256" key="5">
    <source>
        <dbReference type="ARBA" id="ARBA00023002"/>
    </source>
</evidence>
<feature type="transmembrane region" description="Helical" evidence="10">
    <location>
        <begin position="12"/>
        <end position="36"/>
    </location>
</feature>
<dbReference type="GO" id="GO:0046872">
    <property type="term" value="F:metal ion binding"/>
    <property type="evidence" value="ECO:0007669"/>
    <property type="project" value="UniProtKB-KW"/>
</dbReference>
<keyword evidence="4 7" id="KW-0479">Metal-binding</keyword>
<dbReference type="Gene3D" id="1.20.1280.120">
    <property type="match status" value="1"/>
</dbReference>
<keyword evidence="2 7" id="KW-0575">Peroxidase</keyword>
<evidence type="ECO:0000256" key="9">
    <source>
        <dbReference type="PIRSR" id="PIRSR000296-2"/>
    </source>
</evidence>
<feature type="binding site" description="axial binding residue" evidence="9">
    <location>
        <position position="331"/>
    </location>
    <ligand>
        <name>heme</name>
        <dbReference type="ChEBI" id="CHEBI:30413"/>
    </ligand>
    <ligandPart>
        <name>Fe</name>
        <dbReference type="ChEBI" id="CHEBI:18248"/>
    </ligandPart>
</feature>
<dbReference type="SUPFAM" id="SSF56634">
    <property type="entry name" value="Heme-dependent catalase-like"/>
    <property type="match status" value="1"/>
</dbReference>
<keyword evidence="6 7" id="KW-0408">Iron</keyword>
<dbReference type="EMBL" id="CP067393">
    <property type="protein sequence ID" value="QQP84750.1"/>
    <property type="molecule type" value="Genomic_DNA"/>
</dbReference>
<evidence type="ECO:0000313" key="12">
    <source>
        <dbReference type="EMBL" id="QQP84750.1"/>
    </source>
</evidence>
<evidence type="ECO:0000256" key="7">
    <source>
        <dbReference type="PIRNR" id="PIRNR000296"/>
    </source>
</evidence>
<dbReference type="GO" id="GO:0042542">
    <property type="term" value="P:response to hydrogen peroxide"/>
    <property type="evidence" value="ECO:0007669"/>
    <property type="project" value="TreeGrafter"/>
</dbReference>
<organism evidence="12 13">
    <name type="scientific">Entomomonas asaccharolytica</name>
    <dbReference type="NCBI Taxonomy" id="2785331"/>
    <lineage>
        <taxon>Bacteria</taxon>
        <taxon>Pseudomonadati</taxon>
        <taxon>Pseudomonadota</taxon>
        <taxon>Gammaproteobacteria</taxon>
        <taxon>Pseudomonadales</taxon>
        <taxon>Pseudomonadaceae</taxon>
        <taxon>Entomomonas</taxon>
    </lineage>
</organism>
<keyword evidence="10" id="KW-1133">Transmembrane helix</keyword>
<protein>
    <recommendedName>
        <fullName evidence="7">Catalase-related peroxidase</fullName>
        <ecNumber evidence="7">1.11.1.-</ecNumber>
    </recommendedName>
</protein>
<evidence type="ECO:0000256" key="3">
    <source>
        <dbReference type="ARBA" id="ARBA00022617"/>
    </source>
</evidence>
<dbReference type="SMART" id="SM01060">
    <property type="entry name" value="Catalase"/>
    <property type="match status" value="1"/>
</dbReference>
<dbReference type="InterPro" id="IPR020835">
    <property type="entry name" value="Catalase_sf"/>
</dbReference>
<sequence length="353" mass="39244">MSQLNLRSKRTWLALALIAVIATTLITAFAWTAGWIGQRKTTENLVTEAVQPFPAGFRRAHGKGICYVGNFRPNKDIMSLSTARVFSQPNIPIIGRFSIGTGDPHAVDSSTKTISMALLLTTDDKQQWRMAMNNVPYFPTHNPEGFLAMRKATAPDPATGKPDPERVARFLQEYPEAEKFLKMTAAATPPDSFASATFYSVNTFLLVSENGKKQPIRWMMRPHEAQLPLAETKQQQSTDNFLFDDLRHTLEEQPLMWDLVLQLAQPNDPTNDPSQPWPQDRQQIIAGTLQVTSVIDQAKGACRDINFDPSIVPAGIEVSDDPILSARSGAYSHSFNRREREIGYGKATDAVGK</sequence>
<evidence type="ECO:0000256" key="10">
    <source>
        <dbReference type="SAM" id="Phobius"/>
    </source>
</evidence>
<dbReference type="GO" id="GO:0005737">
    <property type="term" value="C:cytoplasm"/>
    <property type="evidence" value="ECO:0007669"/>
    <property type="project" value="TreeGrafter"/>
</dbReference>
<dbReference type="KEGG" id="eaz:JHT90_10065"/>
<dbReference type="PANTHER" id="PTHR11465:SF9">
    <property type="entry name" value="CATALASE"/>
    <property type="match status" value="1"/>
</dbReference>
<feature type="active site" evidence="8">
    <location>
        <position position="61"/>
    </location>
</feature>
<dbReference type="InterPro" id="IPR018028">
    <property type="entry name" value="Catalase"/>
</dbReference>